<dbReference type="GeneID" id="28767036"/>
<accession>A0A177CVP2</accession>
<dbReference type="Proteomes" id="UP000077069">
    <property type="component" value="Unassembled WGS sequence"/>
</dbReference>
<evidence type="ECO:0000256" key="1">
    <source>
        <dbReference type="SAM" id="MobiDB-lite"/>
    </source>
</evidence>
<dbReference type="EMBL" id="KV441548">
    <property type="protein sequence ID" value="OAG11593.1"/>
    <property type="molecule type" value="Genomic_DNA"/>
</dbReference>
<reference evidence="3 4" key="1">
    <citation type="submission" date="2016-05" db="EMBL/GenBank/DDBJ databases">
        <title>Comparative analysis of secretome profiles of manganese(II)-oxidizing ascomycete fungi.</title>
        <authorList>
            <consortium name="DOE Joint Genome Institute"/>
            <person name="Zeiner C.A."/>
            <person name="Purvine S.O."/>
            <person name="Zink E.M."/>
            <person name="Wu S."/>
            <person name="Pasa-Tolic L."/>
            <person name="Chaput D.L."/>
            <person name="Haridas S."/>
            <person name="Grigoriev I.V."/>
            <person name="Santelli C.M."/>
            <person name="Hansel C.M."/>
        </authorList>
    </citation>
    <scope>NUCLEOTIDE SEQUENCE [LARGE SCALE GENOMIC DNA]</scope>
    <source>
        <strain evidence="3 4">AP3s5-JAC2a</strain>
    </source>
</reference>
<dbReference type="STRING" id="1460663.A0A177CVP2"/>
<dbReference type="RefSeq" id="XP_018041958.1">
    <property type="nucleotide sequence ID" value="XM_018183550.1"/>
</dbReference>
<dbReference type="Pfam" id="PF20237">
    <property type="entry name" value="DUF6594"/>
    <property type="match status" value="1"/>
</dbReference>
<dbReference type="PANTHER" id="PTHR34502:SF5">
    <property type="entry name" value="DUF6594 DOMAIN-CONTAINING PROTEIN"/>
    <property type="match status" value="1"/>
</dbReference>
<feature type="region of interest" description="Disordered" evidence="1">
    <location>
        <begin position="120"/>
        <end position="142"/>
    </location>
</feature>
<dbReference type="PANTHER" id="PTHR34502">
    <property type="entry name" value="DUF6594 DOMAIN-CONTAINING PROTEIN-RELATED"/>
    <property type="match status" value="1"/>
</dbReference>
<name>A0A177CVP2_9PLEO</name>
<feature type="compositionally biased region" description="Polar residues" evidence="1">
    <location>
        <begin position="120"/>
        <end position="132"/>
    </location>
</feature>
<gene>
    <name evidence="3" type="ORF">CC84DRAFT_1224823</name>
</gene>
<evidence type="ECO:0000313" key="4">
    <source>
        <dbReference type="Proteomes" id="UP000077069"/>
    </source>
</evidence>
<dbReference type="AlphaFoldDB" id="A0A177CVP2"/>
<evidence type="ECO:0000259" key="2">
    <source>
        <dbReference type="Pfam" id="PF20237"/>
    </source>
</evidence>
<protein>
    <recommendedName>
        <fullName evidence="2">DUF6594 domain-containing protein</fullName>
    </recommendedName>
</protein>
<dbReference type="InParanoid" id="A0A177CVP2"/>
<evidence type="ECO:0000313" key="3">
    <source>
        <dbReference type="EMBL" id="OAG11593.1"/>
    </source>
</evidence>
<organism evidence="3 4">
    <name type="scientific">Paraphaeosphaeria sporulosa</name>
    <dbReference type="NCBI Taxonomy" id="1460663"/>
    <lineage>
        <taxon>Eukaryota</taxon>
        <taxon>Fungi</taxon>
        <taxon>Dikarya</taxon>
        <taxon>Ascomycota</taxon>
        <taxon>Pezizomycotina</taxon>
        <taxon>Dothideomycetes</taxon>
        <taxon>Pleosporomycetidae</taxon>
        <taxon>Pleosporales</taxon>
        <taxon>Massarineae</taxon>
        <taxon>Didymosphaeriaceae</taxon>
        <taxon>Paraphaeosphaeria</taxon>
    </lineage>
</organism>
<feature type="domain" description="DUF6594" evidence="2">
    <location>
        <begin position="2"/>
        <end position="127"/>
    </location>
</feature>
<proteinExistence type="predicted"/>
<sequence>MLAGEIEKSPETVIFRRFASLNARNLLYLQQEIIAMKDCLKQVEYRDSVSDKGWRKQYAQRSSALRGSIALDEPAQWTLILQIRQNLREYNKTLLYQSHIHKLPRPDDHDITDVREFIHSSQGMGNPFSTQEVGPWGTPKAP</sequence>
<dbReference type="OrthoDB" id="5342093at2759"/>
<keyword evidence="4" id="KW-1185">Reference proteome</keyword>
<dbReference type="InterPro" id="IPR046529">
    <property type="entry name" value="DUF6594"/>
</dbReference>